<dbReference type="InterPro" id="IPR005467">
    <property type="entry name" value="His_kinase_dom"/>
</dbReference>
<dbReference type="RefSeq" id="WP_088385705.1">
    <property type="nucleotide sequence ID" value="NZ_NIOF01000006.1"/>
</dbReference>
<dbReference type="Gene3D" id="1.10.287.130">
    <property type="match status" value="1"/>
</dbReference>
<dbReference type="Gene3D" id="3.30.565.10">
    <property type="entry name" value="Histidine kinase-like ATPase, C-terminal domain"/>
    <property type="match status" value="1"/>
</dbReference>
<dbReference type="PROSITE" id="PS50112">
    <property type="entry name" value="PAS"/>
    <property type="match status" value="1"/>
</dbReference>
<name>A0A246J8J9_9BURK</name>
<dbReference type="SMART" id="SM00387">
    <property type="entry name" value="HATPase_c"/>
    <property type="match status" value="1"/>
</dbReference>
<keyword evidence="8" id="KW-0902">Two-component regulatory system</keyword>
<dbReference type="InterPro" id="IPR003018">
    <property type="entry name" value="GAF"/>
</dbReference>
<dbReference type="EMBL" id="NIOF01000006">
    <property type="protein sequence ID" value="OWQ88819.1"/>
    <property type="molecule type" value="Genomic_DNA"/>
</dbReference>
<evidence type="ECO:0000256" key="2">
    <source>
        <dbReference type="ARBA" id="ARBA00012438"/>
    </source>
</evidence>
<keyword evidence="6 13" id="KW-0418">Kinase</keyword>
<organism evidence="13 14">
    <name type="scientific">Roseateles aquatilis</name>
    <dbReference type="NCBI Taxonomy" id="431061"/>
    <lineage>
        <taxon>Bacteria</taxon>
        <taxon>Pseudomonadati</taxon>
        <taxon>Pseudomonadota</taxon>
        <taxon>Betaproteobacteria</taxon>
        <taxon>Burkholderiales</taxon>
        <taxon>Sphaerotilaceae</taxon>
        <taxon>Roseateles</taxon>
    </lineage>
</organism>
<dbReference type="CDD" id="cd00130">
    <property type="entry name" value="PAS"/>
    <property type="match status" value="1"/>
</dbReference>
<sequence>MAERASGLPALGIDEQSVFRSLHASYPDALLIVDRSGKIVLTNEAAETLLGYTSFELVGMSVDELVPDAIRSRHSSYREAYAQAPRARPMGTQMDLVAKRKDGSEVMVEIALSPLQGRGLPLVVAAIRDIGTYPRVKQALLRARYAETLAQVGRDAVDARDPQVLLDQAPAIAVATLDAAAVMVLLLNTDRQSFRVASCAGPLIGRIGDPPLEATGNTLGGFMLSHGKPVVIADWHSEHRLQSPQSWLDAGVVSTLLVPLFDRGRQIGVIEILSTSRSRFGDDEVRFIESLSSLLVANLQRAQSEEALNHAQRLESVGQLTGGIAHDFNNLLTVIQGNLQVLDEMPSHSDTQSQSLIGAATRAARRGAELTSQLLAFSRRQVLRPSEVDVSALLQSLSGMLHRTLDQRIQIEVSADDSAVVRADAGQLESALLNVAINGRDAMPDGGTLRFSSRTLADLPEAIRRDLDADAPADVPFVAISVQDTGTGMTEEVKERAFEPFFTTKSTGRGTGLGLSTVYGFAKQSKGTVAIDSLPGSGTTVTLYIPSALEQSPMTADAAETAGTIPVGLSVLLVEDDAEVRAVVTAFLSALGCRSNACSSAEDALMVLSGDTSFDVLLSDISLGAGLRGTELAAIAQRQVPQLAVLLMSGYSAELLEADSSSPASWELLRKPYTREELRNALARALTMGGAPDGGYPGP</sequence>
<dbReference type="InterPro" id="IPR013767">
    <property type="entry name" value="PAS_fold"/>
</dbReference>
<dbReference type="GO" id="GO:0000155">
    <property type="term" value="F:phosphorelay sensor kinase activity"/>
    <property type="evidence" value="ECO:0007669"/>
    <property type="project" value="InterPro"/>
</dbReference>
<evidence type="ECO:0000256" key="9">
    <source>
        <dbReference type="PROSITE-ProRule" id="PRU00169"/>
    </source>
</evidence>
<dbReference type="InterPro" id="IPR029016">
    <property type="entry name" value="GAF-like_dom_sf"/>
</dbReference>
<evidence type="ECO:0000313" key="14">
    <source>
        <dbReference type="Proteomes" id="UP000197468"/>
    </source>
</evidence>
<dbReference type="Pfam" id="PF13185">
    <property type="entry name" value="GAF_2"/>
    <property type="match status" value="1"/>
</dbReference>
<gene>
    <name evidence="13" type="ORF">CDN99_15180</name>
</gene>
<dbReference type="Pfam" id="PF00072">
    <property type="entry name" value="Response_reg"/>
    <property type="match status" value="1"/>
</dbReference>
<dbReference type="SUPFAM" id="SSF55874">
    <property type="entry name" value="ATPase domain of HSP90 chaperone/DNA topoisomerase II/histidine kinase"/>
    <property type="match status" value="1"/>
</dbReference>
<dbReference type="Pfam" id="PF02518">
    <property type="entry name" value="HATPase_c"/>
    <property type="match status" value="1"/>
</dbReference>
<keyword evidence="7" id="KW-0067">ATP-binding</keyword>
<dbReference type="InterPro" id="IPR036097">
    <property type="entry name" value="HisK_dim/P_sf"/>
</dbReference>
<dbReference type="Pfam" id="PF00512">
    <property type="entry name" value="HisKA"/>
    <property type="match status" value="1"/>
</dbReference>
<dbReference type="SUPFAM" id="SSF55781">
    <property type="entry name" value="GAF domain-like"/>
    <property type="match status" value="1"/>
</dbReference>
<feature type="domain" description="Response regulatory" evidence="11">
    <location>
        <begin position="570"/>
        <end position="686"/>
    </location>
</feature>
<dbReference type="CDD" id="cd00082">
    <property type="entry name" value="HisKA"/>
    <property type="match status" value="1"/>
</dbReference>
<dbReference type="PROSITE" id="PS50110">
    <property type="entry name" value="RESPONSE_REGULATORY"/>
    <property type="match status" value="1"/>
</dbReference>
<dbReference type="SMART" id="SM00388">
    <property type="entry name" value="HisKA"/>
    <property type="match status" value="1"/>
</dbReference>
<dbReference type="InterPro" id="IPR003594">
    <property type="entry name" value="HATPase_dom"/>
</dbReference>
<dbReference type="SMART" id="SM00065">
    <property type="entry name" value="GAF"/>
    <property type="match status" value="1"/>
</dbReference>
<evidence type="ECO:0000256" key="8">
    <source>
        <dbReference type="ARBA" id="ARBA00023012"/>
    </source>
</evidence>
<dbReference type="Gene3D" id="3.30.450.40">
    <property type="match status" value="1"/>
</dbReference>
<dbReference type="EC" id="2.7.13.3" evidence="2"/>
<dbReference type="Gene3D" id="3.30.450.20">
    <property type="entry name" value="PAS domain"/>
    <property type="match status" value="1"/>
</dbReference>
<dbReference type="NCBIfam" id="TIGR00229">
    <property type="entry name" value="sensory_box"/>
    <property type="match status" value="1"/>
</dbReference>
<accession>A0A246J8J9</accession>
<evidence type="ECO:0000259" key="10">
    <source>
        <dbReference type="PROSITE" id="PS50109"/>
    </source>
</evidence>
<dbReference type="InterPro" id="IPR036890">
    <property type="entry name" value="HATPase_C_sf"/>
</dbReference>
<dbReference type="OrthoDB" id="9792270at2"/>
<feature type="modified residue" description="4-aspartylphosphate" evidence="9">
    <location>
        <position position="620"/>
    </location>
</feature>
<dbReference type="AlphaFoldDB" id="A0A246J8J9"/>
<dbReference type="SUPFAM" id="SSF52172">
    <property type="entry name" value="CheY-like"/>
    <property type="match status" value="1"/>
</dbReference>
<dbReference type="SMART" id="SM00091">
    <property type="entry name" value="PAS"/>
    <property type="match status" value="1"/>
</dbReference>
<dbReference type="PANTHER" id="PTHR43065">
    <property type="entry name" value="SENSOR HISTIDINE KINASE"/>
    <property type="match status" value="1"/>
</dbReference>
<evidence type="ECO:0000259" key="11">
    <source>
        <dbReference type="PROSITE" id="PS50110"/>
    </source>
</evidence>
<comment type="caution">
    <text evidence="13">The sequence shown here is derived from an EMBL/GenBank/DDBJ whole genome shotgun (WGS) entry which is preliminary data.</text>
</comment>
<dbReference type="InterPro" id="IPR003661">
    <property type="entry name" value="HisK_dim/P_dom"/>
</dbReference>
<evidence type="ECO:0000256" key="5">
    <source>
        <dbReference type="ARBA" id="ARBA00022741"/>
    </source>
</evidence>
<keyword evidence="5" id="KW-0547">Nucleotide-binding</keyword>
<proteinExistence type="predicted"/>
<dbReference type="SUPFAM" id="SSF47384">
    <property type="entry name" value="Homodimeric domain of signal transducing histidine kinase"/>
    <property type="match status" value="1"/>
</dbReference>
<keyword evidence="3 9" id="KW-0597">Phosphoprotein</keyword>
<feature type="domain" description="Histidine kinase" evidence="10">
    <location>
        <begin position="323"/>
        <end position="549"/>
    </location>
</feature>
<dbReference type="Pfam" id="PF00989">
    <property type="entry name" value="PAS"/>
    <property type="match status" value="1"/>
</dbReference>
<dbReference type="SMART" id="SM00448">
    <property type="entry name" value="REC"/>
    <property type="match status" value="1"/>
</dbReference>
<dbReference type="InterPro" id="IPR004358">
    <property type="entry name" value="Sig_transdc_His_kin-like_C"/>
</dbReference>
<evidence type="ECO:0000256" key="1">
    <source>
        <dbReference type="ARBA" id="ARBA00000085"/>
    </source>
</evidence>
<keyword evidence="4" id="KW-0808">Transferase</keyword>
<dbReference type="InterPro" id="IPR000014">
    <property type="entry name" value="PAS"/>
</dbReference>
<dbReference type="GO" id="GO:0005524">
    <property type="term" value="F:ATP binding"/>
    <property type="evidence" value="ECO:0007669"/>
    <property type="project" value="UniProtKB-KW"/>
</dbReference>
<dbReference type="GO" id="GO:0006355">
    <property type="term" value="P:regulation of DNA-templated transcription"/>
    <property type="evidence" value="ECO:0007669"/>
    <property type="project" value="InterPro"/>
</dbReference>
<comment type="catalytic activity">
    <reaction evidence="1">
        <text>ATP + protein L-histidine = ADP + protein N-phospho-L-histidine.</text>
        <dbReference type="EC" id="2.7.13.3"/>
    </reaction>
</comment>
<dbReference type="Gene3D" id="3.40.50.2300">
    <property type="match status" value="1"/>
</dbReference>
<evidence type="ECO:0000256" key="3">
    <source>
        <dbReference type="ARBA" id="ARBA00022553"/>
    </source>
</evidence>
<evidence type="ECO:0000259" key="12">
    <source>
        <dbReference type="PROSITE" id="PS50112"/>
    </source>
</evidence>
<protein>
    <recommendedName>
        <fullName evidence="2">histidine kinase</fullName>
        <ecNumber evidence="2">2.7.13.3</ecNumber>
    </recommendedName>
</protein>
<evidence type="ECO:0000256" key="7">
    <source>
        <dbReference type="ARBA" id="ARBA00022840"/>
    </source>
</evidence>
<dbReference type="PRINTS" id="PR00344">
    <property type="entry name" value="BCTRLSENSOR"/>
</dbReference>
<dbReference type="SUPFAM" id="SSF55785">
    <property type="entry name" value="PYP-like sensor domain (PAS domain)"/>
    <property type="match status" value="1"/>
</dbReference>
<dbReference type="PANTHER" id="PTHR43065:SF49">
    <property type="entry name" value="HISTIDINE KINASE"/>
    <property type="match status" value="1"/>
</dbReference>
<keyword evidence="14" id="KW-1185">Reference proteome</keyword>
<evidence type="ECO:0000256" key="6">
    <source>
        <dbReference type="ARBA" id="ARBA00022777"/>
    </source>
</evidence>
<dbReference type="InterPro" id="IPR001789">
    <property type="entry name" value="Sig_transdc_resp-reg_receiver"/>
</dbReference>
<dbReference type="InterPro" id="IPR035965">
    <property type="entry name" value="PAS-like_dom_sf"/>
</dbReference>
<reference evidence="13 14" key="1">
    <citation type="journal article" date="2008" name="Int. J. Syst. Evol. Microbiol.">
        <title>Description of Roseateles aquatilis sp. nov. and Roseateles terrae sp. nov., in the class Betaproteobacteria, and emended description of the genus Roseateles.</title>
        <authorList>
            <person name="Gomila M."/>
            <person name="Bowien B."/>
            <person name="Falsen E."/>
            <person name="Moore E.R."/>
            <person name="Lalucat J."/>
        </authorList>
    </citation>
    <scope>NUCLEOTIDE SEQUENCE [LARGE SCALE GENOMIC DNA]</scope>
    <source>
        <strain evidence="13 14">CCUG 48205</strain>
    </source>
</reference>
<evidence type="ECO:0000313" key="13">
    <source>
        <dbReference type="EMBL" id="OWQ88819.1"/>
    </source>
</evidence>
<dbReference type="InterPro" id="IPR011006">
    <property type="entry name" value="CheY-like_superfamily"/>
</dbReference>
<dbReference type="Proteomes" id="UP000197468">
    <property type="component" value="Unassembled WGS sequence"/>
</dbReference>
<dbReference type="PROSITE" id="PS50109">
    <property type="entry name" value="HIS_KIN"/>
    <property type="match status" value="1"/>
</dbReference>
<feature type="domain" description="PAS" evidence="12">
    <location>
        <begin position="15"/>
        <end position="84"/>
    </location>
</feature>
<evidence type="ECO:0000256" key="4">
    <source>
        <dbReference type="ARBA" id="ARBA00022679"/>
    </source>
</evidence>